<dbReference type="Proteomes" id="UP001168098">
    <property type="component" value="Unassembled WGS sequence"/>
</dbReference>
<evidence type="ECO:0000313" key="4">
    <source>
        <dbReference type="EMBL" id="KAJ9671231.1"/>
    </source>
</evidence>
<dbReference type="GO" id="GO:0008198">
    <property type="term" value="F:ferrous iron binding"/>
    <property type="evidence" value="ECO:0007669"/>
    <property type="project" value="InterPro"/>
</dbReference>
<dbReference type="InterPro" id="IPR004183">
    <property type="entry name" value="Xdiol_dOase_suB"/>
</dbReference>
<dbReference type="GO" id="GO:0016702">
    <property type="term" value="F:oxidoreductase activity, acting on single donors with incorporation of molecular oxygen, incorporation of two atoms of oxygen"/>
    <property type="evidence" value="ECO:0007669"/>
    <property type="project" value="UniProtKB-ARBA"/>
</dbReference>
<keyword evidence="5" id="KW-1185">Reference proteome</keyword>
<name>A0AA39D4W7_VITRO</name>
<dbReference type="Gene3D" id="3.40.830.10">
    <property type="entry name" value="LigB-like"/>
    <property type="match status" value="1"/>
</dbReference>
<sequence>MIYFLCYGVSMQMVHLLFLSQVSKAPGAPESAKRVKELLMASSFKCVNNDKKHGLGHGTWIPFMLMYPEADIQVCQLSIQTKRDGSCVLVIDSGSATHNPSVHGLRSESVSWAYEFNTLLKEDHELSLGTLG</sequence>
<dbReference type="Pfam" id="PF02900">
    <property type="entry name" value="LigB"/>
    <property type="match status" value="1"/>
</dbReference>
<evidence type="ECO:0000256" key="2">
    <source>
        <dbReference type="SAM" id="SignalP"/>
    </source>
</evidence>
<keyword evidence="2" id="KW-0732">Signal</keyword>
<organism evidence="4 5">
    <name type="scientific">Vitis rotundifolia</name>
    <name type="common">Muscadine grape</name>
    <dbReference type="NCBI Taxonomy" id="103349"/>
    <lineage>
        <taxon>Eukaryota</taxon>
        <taxon>Viridiplantae</taxon>
        <taxon>Streptophyta</taxon>
        <taxon>Embryophyta</taxon>
        <taxon>Tracheophyta</taxon>
        <taxon>Spermatophyta</taxon>
        <taxon>Magnoliopsida</taxon>
        <taxon>eudicotyledons</taxon>
        <taxon>Gunneridae</taxon>
        <taxon>Pentapetalae</taxon>
        <taxon>rosids</taxon>
        <taxon>Vitales</taxon>
        <taxon>Vitaceae</taxon>
        <taxon>Viteae</taxon>
        <taxon>Vitis</taxon>
    </lineage>
</organism>
<evidence type="ECO:0000256" key="1">
    <source>
        <dbReference type="ARBA" id="ARBA00023002"/>
    </source>
</evidence>
<evidence type="ECO:0000313" key="5">
    <source>
        <dbReference type="Proteomes" id="UP001168098"/>
    </source>
</evidence>
<feature type="chain" id="PRO_5041404739" description="Extradiol ring-cleavage dioxygenase class III enzyme subunit B domain-containing protein" evidence="2">
    <location>
        <begin position="28"/>
        <end position="132"/>
    </location>
</feature>
<dbReference type="PANTHER" id="PTHR30096">
    <property type="entry name" value="4,5-DOPA DIOXYGENASE EXTRADIOL-LIKE PROTEIN"/>
    <property type="match status" value="1"/>
</dbReference>
<dbReference type="PANTHER" id="PTHR30096:SF0">
    <property type="entry name" value="4,5-DOPA DIOXYGENASE EXTRADIOL-LIKE PROTEIN"/>
    <property type="match status" value="1"/>
</dbReference>
<protein>
    <recommendedName>
        <fullName evidence="3">Extradiol ring-cleavage dioxygenase class III enzyme subunit B domain-containing protein</fullName>
    </recommendedName>
</protein>
<feature type="signal peptide" evidence="2">
    <location>
        <begin position="1"/>
        <end position="27"/>
    </location>
</feature>
<keyword evidence="1" id="KW-0560">Oxidoreductase</keyword>
<feature type="domain" description="Extradiol ring-cleavage dioxygenase class III enzyme subunit B" evidence="3">
    <location>
        <begin position="22"/>
        <end position="81"/>
    </location>
</feature>
<dbReference type="AlphaFoldDB" id="A0AA39D4W7"/>
<comment type="caution">
    <text evidence="4">The sequence shown here is derived from an EMBL/GenBank/DDBJ whole genome shotgun (WGS) entry which is preliminary data.</text>
</comment>
<proteinExistence type="predicted"/>
<dbReference type="SUPFAM" id="SSF53213">
    <property type="entry name" value="LigB-like"/>
    <property type="match status" value="1"/>
</dbReference>
<accession>A0AA39D4W7</accession>
<reference evidence="4 5" key="1">
    <citation type="journal article" date="2023" name="BMC Biotechnol.">
        <title>Vitis rotundifolia cv Carlos genome sequencing.</title>
        <authorList>
            <person name="Huff M."/>
            <person name="Hulse-Kemp A."/>
            <person name="Scheffler B."/>
            <person name="Youngblood R."/>
            <person name="Simpson S."/>
            <person name="Babiker E."/>
            <person name="Staton M."/>
        </authorList>
    </citation>
    <scope>NUCLEOTIDE SEQUENCE [LARGE SCALE GENOMIC DNA]</scope>
    <source>
        <tissue evidence="4">Leaf</tissue>
    </source>
</reference>
<dbReference type="EMBL" id="JARBHA010000020">
    <property type="protein sequence ID" value="KAJ9671231.1"/>
    <property type="molecule type" value="Genomic_DNA"/>
</dbReference>
<evidence type="ECO:0000259" key="3">
    <source>
        <dbReference type="Pfam" id="PF02900"/>
    </source>
</evidence>
<gene>
    <name evidence="4" type="ORF">PVL29_027292</name>
</gene>